<organism evidence="2 3">
    <name type="scientific">Rhizomicrobium electricum</name>
    <dbReference type="NCBI Taxonomy" id="480070"/>
    <lineage>
        <taxon>Bacteria</taxon>
        <taxon>Pseudomonadati</taxon>
        <taxon>Pseudomonadota</taxon>
        <taxon>Alphaproteobacteria</taxon>
        <taxon>Micropepsales</taxon>
        <taxon>Micropepsaceae</taxon>
        <taxon>Rhizomicrobium</taxon>
    </lineage>
</organism>
<comment type="caution">
    <text evidence="2">The sequence shown here is derived from an EMBL/GenBank/DDBJ whole genome shotgun (WGS) entry which is preliminary data.</text>
</comment>
<dbReference type="SUPFAM" id="SSF54975">
    <property type="entry name" value="Acylphosphatase/BLUF domain-like"/>
    <property type="match status" value="1"/>
</dbReference>
<name>A0ABP3P112_9PROT</name>
<evidence type="ECO:0000313" key="2">
    <source>
        <dbReference type="EMBL" id="GAA0557122.1"/>
    </source>
</evidence>
<dbReference type="PROSITE" id="PS50925">
    <property type="entry name" value="BLUF"/>
    <property type="match status" value="1"/>
</dbReference>
<feature type="domain" description="BLUF" evidence="1">
    <location>
        <begin position="5"/>
        <end position="96"/>
    </location>
</feature>
<dbReference type="Pfam" id="PF04940">
    <property type="entry name" value="BLUF"/>
    <property type="match status" value="1"/>
</dbReference>
<dbReference type="SMART" id="SM01034">
    <property type="entry name" value="BLUF"/>
    <property type="match status" value="1"/>
</dbReference>
<protein>
    <submittedName>
        <fullName evidence="2">BLUF domain-containing protein</fullName>
    </submittedName>
</protein>
<sequence length="150" mass="16785">MNLPIYQLMYVSTASWPLNTDELSAILDVSRAKNQRANVTGLLLHIDQGFLQILEGPEAAVMEIFRPIERDRRHFGIRVLVQQHVAERLFGGWSMGFDRWTRGEPRTADMFKITADAIENAISPEKAAALAVLLRSFYRINTGGGAATGR</sequence>
<dbReference type="RefSeq" id="WP_166930552.1">
    <property type="nucleotide sequence ID" value="NZ_BAAADD010000001.1"/>
</dbReference>
<dbReference type="InterPro" id="IPR007024">
    <property type="entry name" value="BLUF_domain"/>
</dbReference>
<proteinExistence type="predicted"/>
<evidence type="ECO:0000313" key="3">
    <source>
        <dbReference type="Proteomes" id="UP001499951"/>
    </source>
</evidence>
<dbReference type="InterPro" id="IPR036046">
    <property type="entry name" value="Acylphosphatase-like_dom_sf"/>
</dbReference>
<dbReference type="Gene3D" id="3.30.70.100">
    <property type="match status" value="1"/>
</dbReference>
<keyword evidence="3" id="KW-1185">Reference proteome</keyword>
<dbReference type="Proteomes" id="UP001499951">
    <property type="component" value="Unassembled WGS sequence"/>
</dbReference>
<gene>
    <name evidence="2" type="ORF">GCM10008942_01990</name>
</gene>
<evidence type="ECO:0000259" key="1">
    <source>
        <dbReference type="PROSITE" id="PS50925"/>
    </source>
</evidence>
<accession>A0ABP3P112</accession>
<dbReference type="EMBL" id="BAAADD010000001">
    <property type="protein sequence ID" value="GAA0557122.1"/>
    <property type="molecule type" value="Genomic_DNA"/>
</dbReference>
<reference evidence="3" key="1">
    <citation type="journal article" date="2019" name="Int. J. Syst. Evol. Microbiol.">
        <title>The Global Catalogue of Microorganisms (GCM) 10K type strain sequencing project: providing services to taxonomists for standard genome sequencing and annotation.</title>
        <authorList>
            <consortium name="The Broad Institute Genomics Platform"/>
            <consortium name="The Broad Institute Genome Sequencing Center for Infectious Disease"/>
            <person name="Wu L."/>
            <person name="Ma J."/>
        </authorList>
    </citation>
    <scope>NUCLEOTIDE SEQUENCE [LARGE SCALE GENOMIC DNA]</scope>
    <source>
        <strain evidence="3">JCM 15089</strain>
    </source>
</reference>